<dbReference type="InterPro" id="IPR050982">
    <property type="entry name" value="Auxin_biosynth/cation_transpt"/>
</dbReference>
<reference evidence="3" key="1">
    <citation type="submission" date="2016-10" db="EMBL/GenBank/DDBJ databases">
        <authorList>
            <person name="Varghese N."/>
            <person name="Submissions S."/>
        </authorList>
    </citation>
    <scope>NUCLEOTIDE SEQUENCE [LARGE SCALE GENOMIC DNA]</scope>
    <source>
        <strain evidence="3">DSM 46838</strain>
    </source>
</reference>
<keyword evidence="3" id="KW-1185">Reference proteome</keyword>
<name>A0A1I2IQJ0_9ACTN</name>
<evidence type="ECO:0000313" key="2">
    <source>
        <dbReference type="EMBL" id="SFF42791.1"/>
    </source>
</evidence>
<sequence>MSTMRNDTARTGSEETLPVVVIGAGPTGLATAAALGRRGVPAVVLEQGHAVGAAWRRRYRGLRLNSGRAFSGLPGMPIPRSSGTFPGRDDVIAYLESYPATAGLDVRTGVHVQQVSDDAGQWRVVTDHGDWRTGEVVVATGLLARGTVPSEWNADASSIRVVHSTEYADPAPFAGCDVLVAGAGSSGLEIAHDLAHGGARSVRLSVRTPPNILPRSVAGMPGDPAVHLLRRLPPRVADAAVRPLQRLTIGDLADVGLPAPEEGPFTRQRRPHDAGPAIVDRGVVDDLRSGRIPVVAAVDRFDRDGVHLADGSVLQVDAVIAATGLRPGLEPLLGDLDVLDDDGLPVAQDEEAALPGLRFVNFGMRPGLLAAAGQRARRAAAAIAREYRERDEEEESIRWLVHRSRAA</sequence>
<dbReference type="EMBL" id="FOND01000013">
    <property type="protein sequence ID" value="SFF42791.1"/>
    <property type="molecule type" value="Genomic_DNA"/>
</dbReference>
<protein>
    <submittedName>
        <fullName evidence="2">Predicted flavoprotein CzcO associated with the cation diffusion facilitator CzcD</fullName>
    </submittedName>
</protein>
<keyword evidence="1" id="KW-0560">Oxidoreductase</keyword>
<dbReference type="GO" id="GO:0004497">
    <property type="term" value="F:monooxygenase activity"/>
    <property type="evidence" value="ECO:0007669"/>
    <property type="project" value="TreeGrafter"/>
</dbReference>
<dbReference type="STRING" id="1798228.SAMN05216574_113115"/>
<proteinExistence type="predicted"/>
<dbReference type="PRINTS" id="PR00368">
    <property type="entry name" value="FADPNR"/>
</dbReference>
<dbReference type="PANTHER" id="PTHR43539:SF78">
    <property type="entry name" value="FLAVIN-CONTAINING MONOOXYGENASE"/>
    <property type="match status" value="1"/>
</dbReference>
<dbReference type="Gene3D" id="3.50.50.60">
    <property type="entry name" value="FAD/NAD(P)-binding domain"/>
    <property type="match status" value="1"/>
</dbReference>
<dbReference type="PANTHER" id="PTHR43539">
    <property type="entry name" value="FLAVIN-BINDING MONOOXYGENASE-LIKE PROTEIN (AFU_ORTHOLOGUE AFUA_4G09220)"/>
    <property type="match status" value="1"/>
</dbReference>
<dbReference type="GO" id="GO:0005829">
    <property type="term" value="C:cytosol"/>
    <property type="evidence" value="ECO:0007669"/>
    <property type="project" value="TreeGrafter"/>
</dbReference>
<dbReference type="PRINTS" id="PR00469">
    <property type="entry name" value="PNDRDTASEII"/>
</dbReference>
<dbReference type="Proteomes" id="UP000198589">
    <property type="component" value="Unassembled WGS sequence"/>
</dbReference>
<organism evidence="2 3">
    <name type="scientific">Blastococcus tunisiensis</name>
    <dbReference type="NCBI Taxonomy" id="1798228"/>
    <lineage>
        <taxon>Bacteria</taxon>
        <taxon>Bacillati</taxon>
        <taxon>Actinomycetota</taxon>
        <taxon>Actinomycetes</taxon>
        <taxon>Geodermatophilales</taxon>
        <taxon>Geodermatophilaceae</taxon>
        <taxon>Blastococcus</taxon>
    </lineage>
</organism>
<gene>
    <name evidence="2" type="ORF">SAMN05216574_113115</name>
</gene>
<evidence type="ECO:0000313" key="3">
    <source>
        <dbReference type="Proteomes" id="UP000198589"/>
    </source>
</evidence>
<accession>A0A1I2IQJ0</accession>
<dbReference type="SUPFAM" id="SSF51905">
    <property type="entry name" value="FAD/NAD(P)-binding domain"/>
    <property type="match status" value="2"/>
</dbReference>
<dbReference type="Pfam" id="PF13738">
    <property type="entry name" value="Pyr_redox_3"/>
    <property type="match status" value="1"/>
</dbReference>
<dbReference type="InterPro" id="IPR036188">
    <property type="entry name" value="FAD/NAD-bd_sf"/>
</dbReference>
<dbReference type="AlphaFoldDB" id="A0A1I2IQJ0"/>
<evidence type="ECO:0000256" key="1">
    <source>
        <dbReference type="ARBA" id="ARBA00023002"/>
    </source>
</evidence>
<dbReference type="GO" id="GO:0050660">
    <property type="term" value="F:flavin adenine dinucleotide binding"/>
    <property type="evidence" value="ECO:0007669"/>
    <property type="project" value="TreeGrafter"/>
</dbReference>